<organism evidence="1 2">
    <name type="scientific">Gracilariopsis chorda</name>
    <dbReference type="NCBI Taxonomy" id="448386"/>
    <lineage>
        <taxon>Eukaryota</taxon>
        <taxon>Rhodophyta</taxon>
        <taxon>Florideophyceae</taxon>
        <taxon>Rhodymeniophycidae</taxon>
        <taxon>Gracilariales</taxon>
        <taxon>Gracilariaceae</taxon>
        <taxon>Gracilariopsis</taxon>
    </lineage>
</organism>
<keyword evidence="2" id="KW-1185">Reference proteome</keyword>
<gene>
    <name evidence="1" type="ORF">BWQ96_01618</name>
</gene>
<dbReference type="AlphaFoldDB" id="A0A2V3J248"/>
<sequence>MDEALEMLIVRHLKCLSVNFLSYLENSAACLMEVSMFRALTRYMTGVSRAFGRKRDEGDGGESLGPLIQFDRNACQWRTVGRMLHVMRAAGLFNVQHLVSEWLANVFSTPHMRMTIKTDQDDILGIA</sequence>
<accession>A0A2V3J248</accession>
<dbReference type="Proteomes" id="UP000247409">
    <property type="component" value="Unassembled WGS sequence"/>
</dbReference>
<protein>
    <submittedName>
        <fullName evidence="1">Uncharacterized protein</fullName>
    </submittedName>
</protein>
<name>A0A2V3J248_9FLOR</name>
<comment type="caution">
    <text evidence="1">The sequence shown here is derived from an EMBL/GenBank/DDBJ whole genome shotgun (WGS) entry which is preliminary data.</text>
</comment>
<evidence type="ECO:0000313" key="2">
    <source>
        <dbReference type="Proteomes" id="UP000247409"/>
    </source>
</evidence>
<evidence type="ECO:0000313" key="1">
    <source>
        <dbReference type="EMBL" id="PXF48449.1"/>
    </source>
</evidence>
<proteinExistence type="predicted"/>
<dbReference type="EMBL" id="NBIV01000013">
    <property type="protein sequence ID" value="PXF48449.1"/>
    <property type="molecule type" value="Genomic_DNA"/>
</dbReference>
<reference evidence="1 2" key="1">
    <citation type="journal article" date="2018" name="Mol. Biol. Evol.">
        <title>Analysis of the draft genome of the red seaweed Gracilariopsis chorda provides insights into genome size evolution in Rhodophyta.</title>
        <authorList>
            <person name="Lee J."/>
            <person name="Yang E.C."/>
            <person name="Graf L."/>
            <person name="Yang J.H."/>
            <person name="Qiu H."/>
            <person name="Zel Zion U."/>
            <person name="Chan C.X."/>
            <person name="Stephens T.G."/>
            <person name="Weber A.P.M."/>
            <person name="Boo G.H."/>
            <person name="Boo S.M."/>
            <person name="Kim K.M."/>
            <person name="Shin Y."/>
            <person name="Jung M."/>
            <person name="Lee S.J."/>
            <person name="Yim H.S."/>
            <person name="Lee J.H."/>
            <person name="Bhattacharya D."/>
            <person name="Yoon H.S."/>
        </authorList>
    </citation>
    <scope>NUCLEOTIDE SEQUENCE [LARGE SCALE GENOMIC DNA]</scope>
    <source>
        <strain evidence="1 2">SKKU-2015</strain>
        <tissue evidence="1">Whole body</tissue>
    </source>
</reference>